<name>A0A8X7UJP9_BRACI</name>
<dbReference type="InterPro" id="IPR027413">
    <property type="entry name" value="GROEL-like_equatorial_sf"/>
</dbReference>
<reference evidence="1 2" key="1">
    <citation type="submission" date="2020-02" db="EMBL/GenBank/DDBJ databases">
        <authorList>
            <person name="Ma Q."/>
            <person name="Huang Y."/>
            <person name="Song X."/>
            <person name="Pei D."/>
        </authorList>
    </citation>
    <scope>NUCLEOTIDE SEQUENCE [LARGE SCALE GENOMIC DNA]</scope>
    <source>
        <strain evidence="1">Sxm20200214</strain>
        <tissue evidence="1">Leaf</tissue>
    </source>
</reference>
<dbReference type="Proteomes" id="UP000886595">
    <property type="component" value="Unassembled WGS sequence"/>
</dbReference>
<protein>
    <submittedName>
        <fullName evidence="1">Uncharacterized protein</fullName>
    </submittedName>
</protein>
<accession>A0A8X7UJP9</accession>
<evidence type="ECO:0000313" key="2">
    <source>
        <dbReference type="Proteomes" id="UP000886595"/>
    </source>
</evidence>
<comment type="caution">
    <text evidence="1">The sequence shown here is derived from an EMBL/GenBank/DDBJ whole genome shotgun (WGS) entry which is preliminary data.</text>
</comment>
<proteinExistence type="predicted"/>
<keyword evidence="2" id="KW-1185">Reference proteome</keyword>
<dbReference type="AlphaFoldDB" id="A0A8X7UJP9"/>
<dbReference type="EMBL" id="JAAMPC010000011">
    <property type="protein sequence ID" value="KAG2281237.1"/>
    <property type="molecule type" value="Genomic_DNA"/>
</dbReference>
<organism evidence="1 2">
    <name type="scientific">Brassica carinata</name>
    <name type="common">Ethiopian mustard</name>
    <name type="synonym">Abyssinian cabbage</name>
    <dbReference type="NCBI Taxonomy" id="52824"/>
    <lineage>
        <taxon>Eukaryota</taxon>
        <taxon>Viridiplantae</taxon>
        <taxon>Streptophyta</taxon>
        <taxon>Embryophyta</taxon>
        <taxon>Tracheophyta</taxon>
        <taxon>Spermatophyta</taxon>
        <taxon>Magnoliopsida</taxon>
        <taxon>eudicotyledons</taxon>
        <taxon>Gunneridae</taxon>
        <taxon>Pentapetalae</taxon>
        <taxon>rosids</taxon>
        <taxon>malvids</taxon>
        <taxon>Brassicales</taxon>
        <taxon>Brassicaceae</taxon>
        <taxon>Brassiceae</taxon>
        <taxon>Brassica</taxon>
    </lineage>
</organism>
<gene>
    <name evidence="1" type="ORF">Bca52824_052457</name>
</gene>
<evidence type="ECO:0000313" key="1">
    <source>
        <dbReference type="EMBL" id="KAG2281237.1"/>
    </source>
</evidence>
<dbReference type="Gene3D" id="1.10.560.10">
    <property type="entry name" value="GroEL-like equatorial domain"/>
    <property type="match status" value="1"/>
</dbReference>
<sequence length="125" mass="13821">MFPIMVSVRLELTLLSKTELPVEVGVKGSVVSKEVLSIDHPKHGCNVATGTYKDLLVVRCFLQYASTIAKASLMFKCVVVDIKEPDSAASAELPILEHVMVDKKIYMICNEDEPRPALNPHIQDI</sequence>